<feature type="transmembrane region" description="Helical" evidence="1">
    <location>
        <begin position="12"/>
        <end position="36"/>
    </location>
</feature>
<dbReference type="OMA" id="CYIVLYC"/>
<dbReference type="Proteomes" id="UP000036987">
    <property type="component" value="Unassembled WGS sequence"/>
</dbReference>
<dbReference type="EMBL" id="LFYR01000192">
    <property type="protein sequence ID" value="KMZ75219.1"/>
    <property type="molecule type" value="Genomic_DNA"/>
</dbReference>
<feature type="transmembrane region" description="Helical" evidence="1">
    <location>
        <begin position="255"/>
        <end position="277"/>
    </location>
</feature>
<keyword evidence="1" id="KW-1133">Transmembrane helix</keyword>
<gene>
    <name evidence="2" type="ORF">ZOSMA_117G00370</name>
</gene>
<dbReference type="OrthoDB" id="1869454at2759"/>
<feature type="transmembrane region" description="Helical" evidence="1">
    <location>
        <begin position="222"/>
        <end position="243"/>
    </location>
</feature>
<accession>A0A0K9Q222</accession>
<proteinExistence type="predicted"/>
<keyword evidence="3" id="KW-1185">Reference proteome</keyword>
<evidence type="ECO:0000313" key="3">
    <source>
        <dbReference type="Proteomes" id="UP000036987"/>
    </source>
</evidence>
<dbReference type="PANTHER" id="PTHR34116:SF2">
    <property type="entry name" value="THH1_TOM1_TOM3 DOMAIN-CONTAINING PROTEIN"/>
    <property type="match status" value="1"/>
</dbReference>
<evidence type="ECO:0000313" key="2">
    <source>
        <dbReference type="EMBL" id="KMZ75219.1"/>
    </source>
</evidence>
<keyword evidence="1" id="KW-0812">Transmembrane</keyword>
<name>A0A0K9Q222_ZOSMR</name>
<feature type="transmembrane region" description="Helical" evidence="1">
    <location>
        <begin position="90"/>
        <end position="111"/>
    </location>
</feature>
<feature type="transmembrane region" description="Helical" evidence="1">
    <location>
        <begin position="132"/>
        <end position="153"/>
    </location>
</feature>
<reference evidence="3" key="1">
    <citation type="journal article" date="2016" name="Nature">
        <title>The genome of the seagrass Zostera marina reveals angiosperm adaptation to the sea.</title>
        <authorList>
            <person name="Olsen J.L."/>
            <person name="Rouze P."/>
            <person name="Verhelst B."/>
            <person name="Lin Y.-C."/>
            <person name="Bayer T."/>
            <person name="Collen J."/>
            <person name="Dattolo E."/>
            <person name="De Paoli E."/>
            <person name="Dittami S."/>
            <person name="Maumus F."/>
            <person name="Michel G."/>
            <person name="Kersting A."/>
            <person name="Lauritano C."/>
            <person name="Lohaus R."/>
            <person name="Toepel M."/>
            <person name="Tonon T."/>
            <person name="Vanneste K."/>
            <person name="Amirebrahimi M."/>
            <person name="Brakel J."/>
            <person name="Bostroem C."/>
            <person name="Chovatia M."/>
            <person name="Grimwood J."/>
            <person name="Jenkins J.W."/>
            <person name="Jueterbock A."/>
            <person name="Mraz A."/>
            <person name="Stam W.T."/>
            <person name="Tice H."/>
            <person name="Bornberg-Bauer E."/>
            <person name="Green P.J."/>
            <person name="Pearson G.A."/>
            <person name="Procaccini G."/>
            <person name="Duarte C.M."/>
            <person name="Schmutz J."/>
            <person name="Reusch T.B.H."/>
            <person name="Van de Peer Y."/>
        </authorList>
    </citation>
    <scope>NUCLEOTIDE SEQUENCE [LARGE SCALE GENOMIC DNA]</scope>
    <source>
        <strain evidence="3">cv. Finnish</strain>
    </source>
</reference>
<dbReference type="AlphaFoldDB" id="A0A0K9Q222"/>
<feature type="transmembrane region" description="Helical" evidence="1">
    <location>
        <begin position="48"/>
        <end position="70"/>
    </location>
</feature>
<sequence length="403" mass="45677">MPLPRYISDAFGAVTISLVFILVLLSLFCIIYTIYFQLQIIQQGHLHLGYFNGPCLIRIVFVLVTIWWGFGEVIRLRFLNLSWKEKICKVYIISNIGFAEPTLALILLFLLQASLQERTKGVLRHQWSLKTMACVFLLCFPIFLLQIFLVVFGHKFFVMKDKMQEKELNKYLTDIYSSITCLYPLMNTMLLGIFHGILICYLSCIGIQMVTTVINKRSERRISILVLSVIILLPSRVVLLGFSVLPSTGGLQQELLVFIAFLALLSWVLLCMWMLVYRPIVDSLALRDLEKSNVDVEEELMTVTSIATNIASVDDYNNGTSSQMGNQGYLETSRSSDASSTKHGSISFRTMIRPDLQLPISVSSDRFDDGISFTPNNVSSLHVSPYTPRSSLDRVPECSFISQ</sequence>
<protein>
    <submittedName>
        <fullName evidence="2">Uncharacterized protein</fullName>
    </submittedName>
</protein>
<comment type="caution">
    <text evidence="2">The sequence shown here is derived from an EMBL/GenBank/DDBJ whole genome shotgun (WGS) entry which is preliminary data.</text>
</comment>
<keyword evidence="1" id="KW-0472">Membrane</keyword>
<organism evidence="2 3">
    <name type="scientific">Zostera marina</name>
    <name type="common">Eelgrass</name>
    <dbReference type="NCBI Taxonomy" id="29655"/>
    <lineage>
        <taxon>Eukaryota</taxon>
        <taxon>Viridiplantae</taxon>
        <taxon>Streptophyta</taxon>
        <taxon>Embryophyta</taxon>
        <taxon>Tracheophyta</taxon>
        <taxon>Spermatophyta</taxon>
        <taxon>Magnoliopsida</taxon>
        <taxon>Liliopsida</taxon>
        <taxon>Zosteraceae</taxon>
        <taxon>Zostera</taxon>
    </lineage>
</organism>
<dbReference type="PANTHER" id="PTHR34116">
    <property type="entry name" value="PLASMINOGEN ACTIVATOR INHIBITOR"/>
    <property type="match status" value="1"/>
</dbReference>
<evidence type="ECO:0000256" key="1">
    <source>
        <dbReference type="SAM" id="Phobius"/>
    </source>
</evidence>
<feature type="transmembrane region" description="Helical" evidence="1">
    <location>
        <begin position="189"/>
        <end position="210"/>
    </location>
</feature>